<feature type="chain" id="PRO_5042926739" description="Secreted protein" evidence="1">
    <location>
        <begin position="24"/>
        <end position="107"/>
    </location>
</feature>
<dbReference type="Proteomes" id="UP001374535">
    <property type="component" value="Chromosome 6"/>
</dbReference>
<keyword evidence="1" id="KW-0732">Signal</keyword>
<accession>A0AAQ3NEQ1</accession>
<organism evidence="2 3">
    <name type="scientific">Vigna mungo</name>
    <name type="common">Black gram</name>
    <name type="synonym">Phaseolus mungo</name>
    <dbReference type="NCBI Taxonomy" id="3915"/>
    <lineage>
        <taxon>Eukaryota</taxon>
        <taxon>Viridiplantae</taxon>
        <taxon>Streptophyta</taxon>
        <taxon>Embryophyta</taxon>
        <taxon>Tracheophyta</taxon>
        <taxon>Spermatophyta</taxon>
        <taxon>Magnoliopsida</taxon>
        <taxon>eudicotyledons</taxon>
        <taxon>Gunneridae</taxon>
        <taxon>Pentapetalae</taxon>
        <taxon>rosids</taxon>
        <taxon>fabids</taxon>
        <taxon>Fabales</taxon>
        <taxon>Fabaceae</taxon>
        <taxon>Papilionoideae</taxon>
        <taxon>50 kb inversion clade</taxon>
        <taxon>NPAAA clade</taxon>
        <taxon>indigoferoid/millettioid clade</taxon>
        <taxon>Phaseoleae</taxon>
        <taxon>Vigna</taxon>
    </lineage>
</organism>
<dbReference type="AlphaFoldDB" id="A0AAQ3NEQ1"/>
<evidence type="ECO:0000313" key="2">
    <source>
        <dbReference type="EMBL" id="WVZ08396.1"/>
    </source>
</evidence>
<protein>
    <recommendedName>
        <fullName evidence="4">Secreted protein</fullName>
    </recommendedName>
</protein>
<name>A0AAQ3NEQ1_VIGMU</name>
<gene>
    <name evidence="2" type="ORF">V8G54_021742</name>
</gene>
<sequence>MIPIKTSLCLILMLTVLEHNIFRHHLFPTKRTRGPILLQPLVQTIPVKHVTALQLPHLLPFLQFAQAYPTLCSTTLFRLQQPLRVANRGVLLLDEFQVFLGADCAWR</sequence>
<feature type="signal peptide" evidence="1">
    <location>
        <begin position="1"/>
        <end position="23"/>
    </location>
</feature>
<evidence type="ECO:0000256" key="1">
    <source>
        <dbReference type="SAM" id="SignalP"/>
    </source>
</evidence>
<keyword evidence="3" id="KW-1185">Reference proteome</keyword>
<proteinExistence type="predicted"/>
<dbReference type="EMBL" id="CP144695">
    <property type="protein sequence ID" value="WVZ08396.1"/>
    <property type="molecule type" value="Genomic_DNA"/>
</dbReference>
<evidence type="ECO:0008006" key="4">
    <source>
        <dbReference type="Google" id="ProtNLM"/>
    </source>
</evidence>
<evidence type="ECO:0000313" key="3">
    <source>
        <dbReference type="Proteomes" id="UP001374535"/>
    </source>
</evidence>
<reference evidence="2 3" key="1">
    <citation type="journal article" date="2023" name="Life. Sci Alliance">
        <title>Evolutionary insights into 3D genome organization and epigenetic landscape of Vigna mungo.</title>
        <authorList>
            <person name="Junaid A."/>
            <person name="Singh B."/>
            <person name="Bhatia S."/>
        </authorList>
    </citation>
    <scope>NUCLEOTIDE SEQUENCE [LARGE SCALE GENOMIC DNA]</scope>
    <source>
        <strain evidence="2">Urdbean</strain>
    </source>
</reference>